<protein>
    <submittedName>
        <fullName evidence="3">Alpha/beta hydrolase</fullName>
    </submittedName>
</protein>
<dbReference type="GO" id="GO:0016788">
    <property type="term" value="F:hydrolase activity, acting on ester bonds"/>
    <property type="evidence" value="ECO:0007669"/>
    <property type="project" value="TreeGrafter"/>
</dbReference>
<keyword evidence="2 3" id="KW-0378">Hydrolase</keyword>
<evidence type="ECO:0000256" key="1">
    <source>
        <dbReference type="ARBA" id="ARBA00005622"/>
    </source>
</evidence>
<dbReference type="SUPFAM" id="SSF53474">
    <property type="entry name" value="alpha/beta-Hydrolases"/>
    <property type="match status" value="1"/>
</dbReference>
<gene>
    <name evidence="3" type="ORF">E6C55_06135</name>
</gene>
<dbReference type="AlphaFoldDB" id="A0A4S4C4N9"/>
<dbReference type="Pfam" id="PF00756">
    <property type="entry name" value="Esterase"/>
    <property type="match status" value="1"/>
</dbReference>
<evidence type="ECO:0000313" key="4">
    <source>
        <dbReference type="Proteomes" id="UP000310636"/>
    </source>
</evidence>
<proteinExistence type="inferred from homology"/>
<dbReference type="Proteomes" id="UP000310636">
    <property type="component" value="Unassembled WGS sequence"/>
</dbReference>
<evidence type="ECO:0000256" key="2">
    <source>
        <dbReference type="ARBA" id="ARBA00022801"/>
    </source>
</evidence>
<dbReference type="InterPro" id="IPR052558">
    <property type="entry name" value="Siderophore_Hydrolase_D"/>
</dbReference>
<dbReference type="InterPro" id="IPR029058">
    <property type="entry name" value="AB_hydrolase_fold"/>
</dbReference>
<evidence type="ECO:0000313" key="3">
    <source>
        <dbReference type="EMBL" id="THF82767.1"/>
    </source>
</evidence>
<keyword evidence="4" id="KW-1185">Reference proteome</keyword>
<sequence length="271" mass="30375">MVADIIPHTADGCFELTIVSGAGLEYRLLFSEPEEPPPEAGYGIVFALDGDATFRTLAETVRMQTRKPKGYEPIVVVGIGYPSRQPFDLERRCRDFTMLKEGATLPKRPDGREWPPHGEADRFLDFLEREVLAWAEKRWRLDPARRAIVGHSLGGLLVLHALFVRPRLFTHYVAGSPSVWWADQEVLNELEHFKRERRAGCSVRLLLAIGAEELEDMLEGVELVAERAAPLVGEGFGLEKVLFPGEEHTSVLPSLLSRVPKLLSTSGPRRD</sequence>
<dbReference type="Gene3D" id="3.40.50.1820">
    <property type="entry name" value="alpha/beta hydrolase"/>
    <property type="match status" value="1"/>
</dbReference>
<dbReference type="InterPro" id="IPR000801">
    <property type="entry name" value="Esterase-like"/>
</dbReference>
<organism evidence="3 4">
    <name type="scientific">Cohnella fermenti</name>
    <dbReference type="NCBI Taxonomy" id="2565925"/>
    <lineage>
        <taxon>Bacteria</taxon>
        <taxon>Bacillati</taxon>
        <taxon>Bacillota</taxon>
        <taxon>Bacilli</taxon>
        <taxon>Bacillales</taxon>
        <taxon>Paenibacillaceae</taxon>
        <taxon>Cohnella</taxon>
    </lineage>
</organism>
<dbReference type="EMBL" id="SSOB01000006">
    <property type="protein sequence ID" value="THF82767.1"/>
    <property type="molecule type" value="Genomic_DNA"/>
</dbReference>
<name>A0A4S4C4N9_9BACL</name>
<comment type="caution">
    <text evidence="3">The sequence shown here is derived from an EMBL/GenBank/DDBJ whole genome shotgun (WGS) entry which is preliminary data.</text>
</comment>
<accession>A0A4S4C4N9</accession>
<dbReference type="OrthoDB" id="9784036at2"/>
<comment type="similarity">
    <text evidence="1">Belongs to the esterase D family.</text>
</comment>
<dbReference type="PANTHER" id="PTHR40841:SF2">
    <property type="entry name" value="SIDEROPHORE-DEGRADING ESTERASE (EUROFUNG)"/>
    <property type="match status" value="1"/>
</dbReference>
<dbReference type="PANTHER" id="PTHR40841">
    <property type="entry name" value="SIDEROPHORE TRIACETYLFUSARININE C ESTERASE"/>
    <property type="match status" value="1"/>
</dbReference>
<reference evidence="3 4" key="1">
    <citation type="submission" date="2019-04" db="EMBL/GenBank/DDBJ databases">
        <title>Cohnella sp. nov. isolated from preserved vegetables.</title>
        <authorList>
            <person name="Lin S.-Y."/>
            <person name="Hung M.-H."/>
            <person name="Young C.-C."/>
        </authorList>
    </citation>
    <scope>NUCLEOTIDE SEQUENCE [LARGE SCALE GENOMIC DNA]</scope>
    <source>
        <strain evidence="3 4">CC-MHH1044</strain>
    </source>
</reference>